<accession>A0A512M6M4</accession>
<keyword evidence="2" id="KW-0732">Signal</keyword>
<evidence type="ECO:0000313" key="3">
    <source>
        <dbReference type="EMBL" id="GEP42385.1"/>
    </source>
</evidence>
<dbReference type="EMBL" id="BKAG01000009">
    <property type="protein sequence ID" value="GEP42385.1"/>
    <property type="molecule type" value="Genomic_DNA"/>
</dbReference>
<dbReference type="NCBIfam" id="NF040466">
    <property type="entry name" value="ydjY_domain"/>
    <property type="match status" value="1"/>
</dbReference>
<feature type="region of interest" description="Disordered" evidence="1">
    <location>
        <begin position="31"/>
        <end position="51"/>
    </location>
</feature>
<organism evidence="3 4">
    <name type="scientific">Brevifollis gellanilyticus</name>
    <dbReference type="NCBI Taxonomy" id="748831"/>
    <lineage>
        <taxon>Bacteria</taxon>
        <taxon>Pseudomonadati</taxon>
        <taxon>Verrucomicrobiota</taxon>
        <taxon>Verrucomicrobiia</taxon>
        <taxon>Verrucomicrobiales</taxon>
        <taxon>Verrucomicrobiaceae</taxon>
    </lineage>
</organism>
<dbReference type="AlphaFoldDB" id="A0A512M6M4"/>
<dbReference type="Proteomes" id="UP000321577">
    <property type="component" value="Unassembled WGS sequence"/>
</dbReference>
<sequence>MNSHPRSPLPLRLLTAITALGLLSAHAQQPAAPAAPAPAPSSSATPAVDGAKQLAEAQQRLKKISATEYDLDGIRINASTREVRFPAQVCLKKAPIEYMLTTDTGKTHETVLTTTVQPTSIQVALLLANYQAATEGLLKHVPQDERPTVWKEEPPKDKGGNLVKISVEWKVGEEIKKEPLNAMVQNIDTRKSPPDLDTWIFNGSYIDERGFIAQHEGSIVAVWLDRGAILNSGAKGNHRDELWIALPDNIPDEGTPVTVVISPAT</sequence>
<protein>
    <submittedName>
        <fullName evidence="3">Uncharacterized protein</fullName>
    </submittedName>
</protein>
<evidence type="ECO:0000256" key="2">
    <source>
        <dbReference type="SAM" id="SignalP"/>
    </source>
</evidence>
<dbReference type="RefSeq" id="WP_146849984.1">
    <property type="nucleotide sequence ID" value="NZ_BKAG01000009.1"/>
</dbReference>
<evidence type="ECO:0000256" key="1">
    <source>
        <dbReference type="SAM" id="MobiDB-lite"/>
    </source>
</evidence>
<gene>
    <name evidence="3" type="ORF">BGE01nite_16760</name>
</gene>
<evidence type="ECO:0000313" key="4">
    <source>
        <dbReference type="Proteomes" id="UP000321577"/>
    </source>
</evidence>
<dbReference type="InterPro" id="IPR047750">
    <property type="entry name" value="YdjY-like"/>
</dbReference>
<proteinExistence type="predicted"/>
<feature type="signal peptide" evidence="2">
    <location>
        <begin position="1"/>
        <end position="27"/>
    </location>
</feature>
<feature type="chain" id="PRO_5021874869" evidence="2">
    <location>
        <begin position="28"/>
        <end position="265"/>
    </location>
</feature>
<dbReference type="OrthoDB" id="195599at2"/>
<keyword evidence="4" id="KW-1185">Reference proteome</keyword>
<comment type="caution">
    <text evidence="3">The sequence shown here is derived from an EMBL/GenBank/DDBJ whole genome shotgun (WGS) entry which is preliminary data.</text>
</comment>
<name>A0A512M6M4_9BACT</name>
<reference evidence="3 4" key="1">
    <citation type="submission" date="2019-07" db="EMBL/GenBank/DDBJ databases">
        <title>Whole genome shotgun sequence of Brevifollis gellanilyticus NBRC 108608.</title>
        <authorList>
            <person name="Hosoyama A."/>
            <person name="Uohara A."/>
            <person name="Ohji S."/>
            <person name="Ichikawa N."/>
        </authorList>
    </citation>
    <scope>NUCLEOTIDE SEQUENCE [LARGE SCALE GENOMIC DNA]</scope>
    <source>
        <strain evidence="3 4">NBRC 108608</strain>
    </source>
</reference>